<dbReference type="InterPro" id="IPR052434">
    <property type="entry name" value="Tectonic-like_complex_comp"/>
</dbReference>
<proteinExistence type="predicted"/>
<dbReference type="SMART" id="SM00239">
    <property type="entry name" value="C2"/>
    <property type="match status" value="1"/>
</dbReference>
<dbReference type="Pfam" id="PF24656">
    <property type="entry name" value="CEPT76_peptidase"/>
    <property type="match status" value="1"/>
</dbReference>
<feature type="region of interest" description="Disordered" evidence="1">
    <location>
        <begin position="869"/>
        <end position="907"/>
    </location>
</feature>
<dbReference type="GeneID" id="40318074"/>
<feature type="region of interest" description="Disordered" evidence="1">
    <location>
        <begin position="679"/>
        <end position="698"/>
    </location>
</feature>
<evidence type="ECO:0000259" key="2">
    <source>
        <dbReference type="PROSITE" id="PS50004"/>
    </source>
</evidence>
<dbReference type="PROSITE" id="PS50004">
    <property type="entry name" value="C2"/>
    <property type="match status" value="1"/>
</dbReference>
<dbReference type="InterPro" id="IPR000008">
    <property type="entry name" value="C2_dom"/>
</dbReference>
<evidence type="ECO:0000313" key="3">
    <source>
        <dbReference type="EMBL" id="RNF18443.1"/>
    </source>
</evidence>
<dbReference type="InterPro" id="IPR056290">
    <property type="entry name" value="CEPT76/DRC7_peptidase-like_dom"/>
</dbReference>
<dbReference type="FunFam" id="2.60.40.150:FF:000590">
    <property type="entry name" value="MecKel-Gruber Syndrome (MKS) homolog"/>
    <property type="match status" value="1"/>
</dbReference>
<dbReference type="GO" id="GO:1905515">
    <property type="term" value="P:non-motile cilium assembly"/>
    <property type="evidence" value="ECO:0007669"/>
    <property type="project" value="TreeGrafter"/>
</dbReference>
<evidence type="ECO:0000256" key="1">
    <source>
        <dbReference type="SAM" id="MobiDB-lite"/>
    </source>
</evidence>
<dbReference type="PANTHER" id="PTHR20837:SF0">
    <property type="entry name" value="COILED-COIL AND C2 DOMAIN-CONTAINING PROTEIN 2A"/>
    <property type="match status" value="1"/>
</dbReference>
<comment type="caution">
    <text evidence="3">The sequence shown here is derived from an EMBL/GenBank/DDBJ whole genome shotgun (WGS) entry which is preliminary data.</text>
</comment>
<dbReference type="RefSeq" id="XP_029228491.1">
    <property type="nucleotide sequence ID" value="XM_029371373.1"/>
</dbReference>
<dbReference type="OrthoDB" id="2162143at2759"/>
<dbReference type="GO" id="GO:1904491">
    <property type="term" value="P:protein localization to ciliary transition zone"/>
    <property type="evidence" value="ECO:0007669"/>
    <property type="project" value="TreeGrafter"/>
</dbReference>
<keyword evidence="4" id="KW-1185">Reference proteome</keyword>
<dbReference type="EMBL" id="MKKU01000232">
    <property type="protein sequence ID" value="RNF18443.1"/>
    <property type="molecule type" value="Genomic_DNA"/>
</dbReference>
<accession>A0A422PL80</accession>
<protein>
    <recommendedName>
        <fullName evidence="2">C2 domain-containing protein</fullName>
    </recommendedName>
</protein>
<dbReference type="Gene3D" id="3.10.620.30">
    <property type="match status" value="1"/>
</dbReference>
<evidence type="ECO:0000313" key="4">
    <source>
        <dbReference type="Proteomes" id="UP000284403"/>
    </source>
</evidence>
<dbReference type="SUPFAM" id="SSF49562">
    <property type="entry name" value="C2 domain (Calcium/lipid-binding domain, CaLB)"/>
    <property type="match status" value="1"/>
</dbReference>
<gene>
    <name evidence="3" type="ORF">Tco025E_04463</name>
</gene>
<name>A0A422PL80_9TRYP</name>
<dbReference type="GO" id="GO:0035869">
    <property type="term" value="C:ciliary transition zone"/>
    <property type="evidence" value="ECO:0007669"/>
    <property type="project" value="TreeGrafter"/>
</dbReference>
<dbReference type="Gene3D" id="2.60.40.150">
    <property type="entry name" value="C2 domain"/>
    <property type="match status" value="1"/>
</dbReference>
<feature type="domain" description="C2" evidence="2">
    <location>
        <begin position="1054"/>
        <end position="1200"/>
    </location>
</feature>
<sequence>MPNERLSGGTPLGSRSSSRLFGAPLRASRENAGAAVAAHSARASSLSVTGQRLFEGTDLFGAVGTPNTHETGVLRSAFKKRGTRDGGGEARVSLLAFDAAAAASAETPGANAEGYNLDDPDALFMRVKAMQDAADGRTHLQTLDASARARPPWWLRRLAELKLFLNATWVRAKPSDSVAAVAVRQLAADVEAAQALEQAVAEGKDGGLCRSSARVLERIEGNDREEGEEREMALLSPPLLEGGGATAITKAAEEPAACETLTQLVPPWLYVGSGMRATHQLSQSLVARQDKLLAMMSDDAEGAAAAMELLGILDRGGYDGTQRVLLCPAVQRLHASVVRKSIVMDLFASPTHLRRNRAQLISDGFRAQTPCIHADYITNGDVRPLYDANALFIPRSSDDCQSREAGRDARKYHSFFIHLDYIRFRPTATVAWQHTGEDFREAATPALQDGIFHAAGVASTPAVASVAVHRPQRQQRHGGTKPWVTFTQEDRLVSTILDSYEQYRMVELNLLPQLKSRRFYKDQIENLGRQPHPTEEQKHLKDSLLRLFNLTCELERVYLKAMLSAWRQLARLRGENPDECFARLPQSSVGAGLDEATATFPFEPPSQVDGGEGFGLPRGFLGLSAGAVSLLSDRPGPPTPPPPTAPFRMYLRRHGEGRSTLPTQDEDLLEYTPVIEGVTASPQAPLDGGQQLSSPAPTLQQGDVASFQVLVFARTNMAVPPQFVGCTAPRALNPLKVLFYNETFELRTMQEPQEILLHIVSVGGSESDCVVATVNVPPALTRAHLLLPLQAPISFSYRGTTYGKHGRGVLPGVLSLSTTWTTMQGMTVEEIEGLFLRGEADPLDPQYGPLLATLRAHYVELRRAAAASPEGAAADPLGSSDGAAEPTRRKGQRRAVRARPPLPLQGADGSRRLELLHRRWLFRAAHAAPQDVAEDRLFSQPIPLEDSECCELQQRIERAAVRERREAKFKLPSDYPSIGDSELDLFPSALLLSPLSRKRKLQLWQERLRRLKSRRRSSRELEDHEILERHVTLPKLRPVRGIRLTPESQLNPRREERPKIDKISRETLVVKQDTRIVVHIMKAAALPQRADGTPLEPFVEITFVCETVVSRSEVGTSPAWFETLNIPFSPPDFDDETLSLIEDDIVISVYDKVEIPMAPTSLLTGVVSHETHYRTERRLLGTLRLPFFTLYEADQARMEGQFPLSTPRWALGYAPDQRDASAATNPAKLRRGSSTYSPPSIQLYVALWPPLGRATHGELDHATISRLLTQLNVSAQLQYLHEIAMKWRRDALVAIKRLSSVNPVAHMREIEPFVFCTTGDFTLVCRYLLANGGPPPLTVTTVEEAIRFVSLLPFQTDPLTWGDKDVWSTNAELLRVRAGDYEELSLLLAHFLRFLAPEEVTFVVTGRGVIHHRVVLVLHSFAGELRLIDPRTGWVSPVHNPHLTFFRDVHMVVSHNQLWANVQLSGAPHRMEWNLNDRHFWLPCFAHEDENVEACLPFIAALQRETLPFSMPDPQKEREIEQQLRKAVRRALVGWRNNRHLAFHHGVAPILQAFLKDAEDELCQHASVRHEAVTVRAREMLNEYFREDLLKDPLRRRQREGEDRSRAAGGDARADVTRPSLCIMGSPVNAAYQPNDAAYQCILQQVFETAVHEVGTNAVSFAIGVYVKGYTSEVYSMWVFLVALYEVVASP</sequence>
<reference evidence="3 4" key="1">
    <citation type="journal article" date="2018" name="BMC Genomics">
        <title>Genomic comparison of Trypanosoma conorhini and Trypanosoma rangeli to Trypanosoma cruzi strains of high and low virulence.</title>
        <authorList>
            <person name="Bradwell K.R."/>
            <person name="Koparde V.N."/>
            <person name="Matveyev A.V."/>
            <person name="Serrano M.G."/>
            <person name="Alves J.M."/>
            <person name="Parikh H."/>
            <person name="Huang B."/>
            <person name="Lee V."/>
            <person name="Espinosa-Alvarez O."/>
            <person name="Ortiz P.A."/>
            <person name="Costa-Martins A.G."/>
            <person name="Teixeira M.M."/>
            <person name="Buck G.A."/>
        </authorList>
    </citation>
    <scope>NUCLEOTIDE SEQUENCE [LARGE SCALE GENOMIC DNA]</scope>
    <source>
        <strain evidence="3 4">025E</strain>
    </source>
</reference>
<dbReference type="PANTHER" id="PTHR20837">
    <property type="entry name" value="CENTROSOMAL PROTEIN-RELATED"/>
    <property type="match status" value="1"/>
</dbReference>
<dbReference type="CDD" id="cd00030">
    <property type="entry name" value="C2"/>
    <property type="match status" value="1"/>
</dbReference>
<dbReference type="InterPro" id="IPR035892">
    <property type="entry name" value="C2_domain_sf"/>
</dbReference>
<organism evidence="3 4">
    <name type="scientific">Trypanosoma conorhini</name>
    <dbReference type="NCBI Taxonomy" id="83891"/>
    <lineage>
        <taxon>Eukaryota</taxon>
        <taxon>Discoba</taxon>
        <taxon>Euglenozoa</taxon>
        <taxon>Kinetoplastea</taxon>
        <taxon>Metakinetoplastina</taxon>
        <taxon>Trypanosomatida</taxon>
        <taxon>Trypanosomatidae</taxon>
        <taxon>Trypanosoma</taxon>
    </lineage>
</organism>
<dbReference type="Proteomes" id="UP000284403">
    <property type="component" value="Unassembled WGS sequence"/>
</dbReference>